<feature type="transmembrane region" description="Helical" evidence="1">
    <location>
        <begin position="300"/>
        <end position="322"/>
    </location>
</feature>
<comment type="caution">
    <text evidence="2">The sequence shown here is derived from an EMBL/GenBank/DDBJ whole genome shotgun (WGS) entry which is preliminary data.</text>
</comment>
<evidence type="ECO:0000256" key="1">
    <source>
        <dbReference type="SAM" id="Phobius"/>
    </source>
</evidence>
<keyword evidence="1" id="KW-1133">Transmembrane helix</keyword>
<reference evidence="2 3" key="1">
    <citation type="submission" date="2022-04" db="EMBL/GenBank/DDBJ databases">
        <authorList>
            <person name="Huq M.A."/>
        </authorList>
    </citation>
    <scope>NUCLEOTIDE SEQUENCE [LARGE SCALE GENOMIC DNA]</scope>
    <source>
        <strain evidence="2 3">MAH-33</strain>
    </source>
</reference>
<feature type="transmembrane region" description="Helical" evidence="1">
    <location>
        <begin position="117"/>
        <end position="137"/>
    </location>
</feature>
<feature type="transmembrane region" description="Helical" evidence="1">
    <location>
        <begin position="7"/>
        <end position="30"/>
    </location>
</feature>
<feature type="transmembrane region" description="Helical" evidence="1">
    <location>
        <begin position="399"/>
        <end position="419"/>
    </location>
</feature>
<keyword evidence="3" id="KW-1185">Reference proteome</keyword>
<gene>
    <name evidence="2" type="ORF">MU848_09030</name>
</gene>
<dbReference type="RefSeq" id="WP_247231739.1">
    <property type="nucleotide sequence ID" value="NZ_JALKHS010000006.1"/>
</dbReference>
<feature type="transmembrane region" description="Helical" evidence="1">
    <location>
        <begin position="149"/>
        <end position="170"/>
    </location>
</feature>
<dbReference type="Proteomes" id="UP001203512">
    <property type="component" value="Unassembled WGS sequence"/>
</dbReference>
<dbReference type="EMBL" id="JALKHS010000006">
    <property type="protein sequence ID" value="MCK0531720.1"/>
    <property type="molecule type" value="Genomic_DNA"/>
</dbReference>
<sequence length="429" mass="47040">MEGSARFIALIKLANVGLTLIWGFAVTYVFVRVLPLREFQAFLLLVAFGNFTISAEFGLTSIIYARLRRYWLAHGEGSADGFRLEEMGVLFLFLAMLILGGVVILLVALVAGGLDTTMPLLFILFFLSACINLPALLAKRALAAVDGNFIWEMLDCVRRLMTIALLLLILKGLDARLSVALQILISLTVIGYAIALVHRRLGMTAQDWLAFSRGGTHVRTHYLQDIGASALFTISEIVAYNAPYFTIAAATHDARPMLLFDFFFKMSRALSMAIRAMVEAALPRITRAFHTGEPARLRQLLIRALSVAVVFALTASVALLLVGRWIFTKLFAGRAAIGMVDLLLIDGALLALTMICVSVYVQAALGRFSHLLKRSLPFLAGSLLSVPLAMLFGDWFDRGFLALYALTMILVAALHALSLRRLLAETAAR</sequence>
<accession>A0ABT0DX78</accession>
<organism evidence="2 3">
    <name type="scientific">Sphingobium agri</name>
    <dbReference type="NCBI Taxonomy" id="2933566"/>
    <lineage>
        <taxon>Bacteria</taxon>
        <taxon>Pseudomonadati</taxon>
        <taxon>Pseudomonadota</taxon>
        <taxon>Alphaproteobacteria</taxon>
        <taxon>Sphingomonadales</taxon>
        <taxon>Sphingomonadaceae</taxon>
        <taxon>Sphingobium</taxon>
    </lineage>
</organism>
<feature type="transmembrane region" description="Helical" evidence="1">
    <location>
        <begin position="342"/>
        <end position="363"/>
    </location>
</feature>
<name>A0ABT0DX78_9SPHN</name>
<feature type="transmembrane region" description="Helical" evidence="1">
    <location>
        <begin position="42"/>
        <end position="67"/>
    </location>
</feature>
<keyword evidence="1" id="KW-0812">Transmembrane</keyword>
<feature type="transmembrane region" description="Helical" evidence="1">
    <location>
        <begin position="176"/>
        <end position="197"/>
    </location>
</feature>
<evidence type="ECO:0000313" key="2">
    <source>
        <dbReference type="EMBL" id="MCK0531720.1"/>
    </source>
</evidence>
<evidence type="ECO:0008006" key="4">
    <source>
        <dbReference type="Google" id="ProtNLM"/>
    </source>
</evidence>
<proteinExistence type="predicted"/>
<feature type="transmembrane region" description="Helical" evidence="1">
    <location>
        <begin position="375"/>
        <end position="393"/>
    </location>
</feature>
<keyword evidence="1" id="KW-0472">Membrane</keyword>
<protein>
    <recommendedName>
        <fullName evidence="4">Polysaccharide biosynthesis protein</fullName>
    </recommendedName>
</protein>
<evidence type="ECO:0000313" key="3">
    <source>
        <dbReference type="Proteomes" id="UP001203512"/>
    </source>
</evidence>
<feature type="transmembrane region" description="Helical" evidence="1">
    <location>
        <begin position="88"/>
        <end position="111"/>
    </location>
</feature>